<dbReference type="InterPro" id="IPR055396">
    <property type="entry name" value="DUF7088"/>
</dbReference>
<feature type="transmembrane region" description="Helical" evidence="1">
    <location>
        <begin position="12"/>
        <end position="36"/>
    </location>
</feature>
<feature type="domain" description="ABC-type uncharacterised transport system" evidence="2">
    <location>
        <begin position="179"/>
        <end position="417"/>
    </location>
</feature>
<dbReference type="KEGG" id="obg:Verru16b_00137"/>
<keyword evidence="1" id="KW-0472">Membrane</keyword>
<dbReference type="AlphaFoldDB" id="A0A1I7PHL0"/>
<feature type="domain" description="DUF7088" evidence="3">
    <location>
        <begin position="48"/>
        <end position="129"/>
    </location>
</feature>
<dbReference type="Pfam" id="PF23357">
    <property type="entry name" value="DUF7088"/>
    <property type="match status" value="1"/>
</dbReference>
<dbReference type="EMBL" id="CP016094">
    <property type="protein sequence ID" value="AOS43096.1"/>
    <property type="molecule type" value="Genomic_DNA"/>
</dbReference>
<gene>
    <name evidence="4" type="ORF">Verru16b_00137</name>
</gene>
<keyword evidence="5" id="KW-1185">Reference proteome</keyword>
<feature type="transmembrane region" description="Helical" evidence="1">
    <location>
        <begin position="467"/>
        <end position="487"/>
    </location>
</feature>
<evidence type="ECO:0000313" key="5">
    <source>
        <dbReference type="Proteomes" id="UP000095228"/>
    </source>
</evidence>
<dbReference type="OrthoDB" id="176999at2"/>
<dbReference type="InterPro" id="IPR019196">
    <property type="entry name" value="ABC_transp_unknown"/>
</dbReference>
<dbReference type="RefSeq" id="WP_069960487.1">
    <property type="nucleotide sequence ID" value="NZ_CP016094.1"/>
</dbReference>
<dbReference type="Proteomes" id="UP000095228">
    <property type="component" value="Chromosome"/>
</dbReference>
<sequence length="490" mass="55371">MANYDSFRAARWIRFINLILQAGLFLSLFAGLNYIALNHAWRFDLTANRRHSLSAETRAYLTELERDVRIIVTISDDADDDELEQARRDISALLREYTYHTRNSTKGRIAVRELDIYQHRREAEALGLEQPNQVILLTDRHRRVLTLGDFYTTRDLQREGFHGEATLTAALLDVSSAEKKKIYFLSGHGEMRPDDVDRRRGLSDLRDELRQRNYEVAGLDLSLTRKIPDDAALVVIASPQGPIKPFEELLLRDYLTTRAGRLIVLLDPGVAHGLENLTFDWGVIVYDNVLIDLDPRSLTENNDVRLWNFTRDPASRITDNLMNNGMVAIVGPARVVSDDLGRSLDDGLSVKRLIATSPEAWGETSYRLKSFEYTPGQDLKGELGVMVISERLKPANLPLSVRGGRLAVLGTADLVSNDRIISIGNLNLFLATVNWAVERENRLNIPVRPIDRFQLALSAEELVRLRLGLLLGLPGLVAALGLVVYWTRRN</sequence>
<proteinExistence type="predicted"/>
<accession>A0A1I7PHL0</accession>
<organism evidence="4 5">
    <name type="scientific">Lacunisphaera limnophila</name>
    <dbReference type="NCBI Taxonomy" id="1838286"/>
    <lineage>
        <taxon>Bacteria</taxon>
        <taxon>Pseudomonadati</taxon>
        <taxon>Verrucomicrobiota</taxon>
        <taxon>Opitutia</taxon>
        <taxon>Opitutales</taxon>
        <taxon>Opitutaceae</taxon>
        <taxon>Lacunisphaera</taxon>
    </lineage>
</organism>
<keyword evidence="1" id="KW-0812">Transmembrane</keyword>
<evidence type="ECO:0000259" key="3">
    <source>
        <dbReference type="Pfam" id="PF23357"/>
    </source>
</evidence>
<protein>
    <submittedName>
        <fullName evidence="4">ABC-type uncharacterized transport system</fullName>
    </submittedName>
</protein>
<evidence type="ECO:0000313" key="4">
    <source>
        <dbReference type="EMBL" id="AOS43096.1"/>
    </source>
</evidence>
<evidence type="ECO:0000256" key="1">
    <source>
        <dbReference type="SAM" id="Phobius"/>
    </source>
</evidence>
<dbReference type="STRING" id="1838286.Verru16b_00137"/>
<name>A0A1I7PHL0_9BACT</name>
<reference evidence="4 5" key="1">
    <citation type="submission" date="2016-06" db="EMBL/GenBank/DDBJ databases">
        <title>Three novel species with peptidoglycan cell walls form the new genus Lacunisphaera gen. nov. in the family Opitutaceae of the verrucomicrobial subdivision 4.</title>
        <authorList>
            <person name="Rast P."/>
            <person name="Gloeckner I."/>
            <person name="Jogler M."/>
            <person name="Boedeker C."/>
            <person name="Jeske O."/>
            <person name="Wiegand S."/>
            <person name="Reinhardt R."/>
            <person name="Schumann P."/>
            <person name="Rohde M."/>
            <person name="Spring S."/>
            <person name="Gloeckner F.O."/>
            <person name="Jogler C."/>
        </authorList>
    </citation>
    <scope>NUCLEOTIDE SEQUENCE [LARGE SCALE GENOMIC DNA]</scope>
    <source>
        <strain evidence="4 5">IG16b</strain>
    </source>
</reference>
<evidence type="ECO:0000259" key="2">
    <source>
        <dbReference type="Pfam" id="PF09822"/>
    </source>
</evidence>
<keyword evidence="1" id="KW-1133">Transmembrane helix</keyword>
<dbReference type="Pfam" id="PF09822">
    <property type="entry name" value="ABC_transp_aux"/>
    <property type="match status" value="1"/>
</dbReference>